<organism evidence="1 2">
    <name type="scientific">Lactococcus garvieae DCC43</name>
    <dbReference type="NCBI Taxonomy" id="1231377"/>
    <lineage>
        <taxon>Bacteria</taxon>
        <taxon>Bacillati</taxon>
        <taxon>Bacillota</taxon>
        <taxon>Bacilli</taxon>
        <taxon>Lactobacillales</taxon>
        <taxon>Streptococcaceae</taxon>
        <taxon>Lactococcus</taxon>
    </lineage>
</organism>
<gene>
    <name evidence="1" type="ORF">C426_1830</name>
</gene>
<dbReference type="AlphaFoldDB" id="K2PKN2"/>
<dbReference type="RefSeq" id="WP_003136401.1">
    <property type="nucleotide sequence ID" value="NZ_AMQS01000032.1"/>
</dbReference>
<accession>K2PKN2</accession>
<sequence length="110" mass="13277">MSKMKTICPVCKEEVSFYFIEEDESVTINKFYEFNNQLWHQSCYDNAEVIYFINKGSENLTNIKFFNSVSKREWSFDSEPLDFDKQGFLISKTRERFILEKRKFIQGRLL</sequence>
<dbReference type="PATRIC" id="fig|1231377.3.peg.1810"/>
<evidence type="ECO:0000313" key="1">
    <source>
        <dbReference type="EMBL" id="EKF50779.1"/>
    </source>
</evidence>
<proteinExistence type="predicted"/>
<comment type="caution">
    <text evidence="1">The sequence shown here is derived from an EMBL/GenBank/DDBJ whole genome shotgun (WGS) entry which is preliminary data.</text>
</comment>
<dbReference type="EMBL" id="AMQS01000032">
    <property type="protein sequence ID" value="EKF50779.1"/>
    <property type="molecule type" value="Genomic_DNA"/>
</dbReference>
<name>K2PKN2_9LACT</name>
<protein>
    <submittedName>
        <fullName evidence="1">Uncharacterized protein</fullName>
    </submittedName>
</protein>
<dbReference type="Proteomes" id="UP000006787">
    <property type="component" value="Unassembled WGS sequence"/>
</dbReference>
<evidence type="ECO:0000313" key="2">
    <source>
        <dbReference type="Proteomes" id="UP000006787"/>
    </source>
</evidence>
<reference evidence="1 2" key="1">
    <citation type="journal article" date="2012" name="J. Bacteriol.">
        <title>Genome Sequence of the Bacteriocin-Producing Strain Lactococcus garvieae DCC43.</title>
        <authorList>
            <person name="Gabrielsen C."/>
            <person name="Brede D.A."/>
            <person name="Hernandez P.E."/>
            <person name="Nes I.F."/>
            <person name="Diep D.B."/>
        </authorList>
    </citation>
    <scope>NUCLEOTIDE SEQUENCE [LARGE SCALE GENOMIC DNA]</scope>
    <source>
        <strain evidence="1 2">DCC43</strain>
    </source>
</reference>